<reference evidence="2 3" key="1">
    <citation type="submission" date="2019-02" db="EMBL/GenBank/DDBJ databases">
        <title>Deep-cultivation of Planctomycetes and their phenomic and genomic characterization uncovers novel biology.</title>
        <authorList>
            <person name="Wiegand S."/>
            <person name="Jogler M."/>
            <person name="Boedeker C."/>
            <person name="Pinto D."/>
            <person name="Vollmers J."/>
            <person name="Rivas-Marin E."/>
            <person name="Kohn T."/>
            <person name="Peeters S.H."/>
            <person name="Heuer A."/>
            <person name="Rast P."/>
            <person name="Oberbeckmann S."/>
            <person name="Bunk B."/>
            <person name="Jeske O."/>
            <person name="Meyerdierks A."/>
            <person name="Storesund J.E."/>
            <person name="Kallscheuer N."/>
            <person name="Luecker S."/>
            <person name="Lage O.M."/>
            <person name="Pohl T."/>
            <person name="Merkel B.J."/>
            <person name="Hornburger P."/>
            <person name="Mueller R.-W."/>
            <person name="Bruemmer F."/>
            <person name="Labrenz M."/>
            <person name="Spormann A.M."/>
            <person name="Op den Camp H."/>
            <person name="Overmann J."/>
            <person name="Amann R."/>
            <person name="Jetten M.S.M."/>
            <person name="Mascher T."/>
            <person name="Medema M.H."/>
            <person name="Devos D.P."/>
            <person name="Kaster A.-K."/>
            <person name="Ovreas L."/>
            <person name="Rohde M."/>
            <person name="Galperin M.Y."/>
            <person name="Jogler C."/>
        </authorList>
    </citation>
    <scope>NUCLEOTIDE SEQUENCE [LARGE SCALE GENOMIC DNA]</scope>
    <source>
        <strain evidence="2 3">Q31a</strain>
    </source>
</reference>
<keyword evidence="3" id="KW-1185">Reference proteome</keyword>
<dbReference type="EMBL" id="CP036298">
    <property type="protein sequence ID" value="QDV24977.1"/>
    <property type="molecule type" value="Genomic_DNA"/>
</dbReference>
<gene>
    <name evidence="2" type="ORF">Q31a_32990</name>
</gene>
<proteinExistence type="predicted"/>
<name>A0A518G8R8_9BACT</name>
<sequence length="427" mass="47462">MTVYFRRGDANAKLGEADFTEALQAAIGASGNPQRVLAIPPDHTRSDSRAGELTQLAYQLLGDRLTDVMPALGTHEAMNEEELQYMFGDLPRHLIRVHDWKNDVATLGHVDADFVSEVTEGIYQRPWAAQVNKLLVDGGHDMILSLGQVVPHEVIGMANYNKNIFVGTGGNDGINESHYLSALYGMERIMGRCDTPLRRVLNEAQDRFCDSLPVMYVLTVVESLSNGEKVVRGLFVGDSHEVFFEAGELSAKVNCFVVDRTPQTVVVTMNPSKYKRTWLSNKAIYRTRMLIGDGGRLVVLAPGVKAFGESATVDGLIRKYGYRTTPEVLKFVEENQDLRDNLGTAAHLIHGTPDDRFEVIYAPGELSQQEVESVGYSYGDCDSLTKHYQCEGLPNGWHQDADGEDFYFIGDPGLGLWTRQDHPYAIR</sequence>
<dbReference type="AlphaFoldDB" id="A0A518G8R8"/>
<dbReference type="PANTHER" id="PTHR33171:SF17">
    <property type="entry name" value="LARA-LIKE N-TERMINAL DOMAIN-CONTAINING PROTEIN"/>
    <property type="match status" value="1"/>
</dbReference>
<dbReference type="KEGG" id="ahel:Q31a_32990"/>
<organism evidence="2 3">
    <name type="scientific">Aureliella helgolandensis</name>
    <dbReference type="NCBI Taxonomy" id="2527968"/>
    <lineage>
        <taxon>Bacteria</taxon>
        <taxon>Pseudomonadati</taxon>
        <taxon>Planctomycetota</taxon>
        <taxon>Planctomycetia</taxon>
        <taxon>Pirellulales</taxon>
        <taxon>Pirellulaceae</taxon>
        <taxon>Aureliella</taxon>
    </lineage>
</organism>
<accession>A0A518G8R8</accession>
<evidence type="ECO:0000259" key="1">
    <source>
        <dbReference type="Pfam" id="PF09861"/>
    </source>
</evidence>
<dbReference type="OrthoDB" id="9770545at2"/>
<protein>
    <recommendedName>
        <fullName evidence="1">LarA-like N-terminal domain-containing protein</fullName>
    </recommendedName>
</protein>
<dbReference type="Gene3D" id="3.40.50.11440">
    <property type="match status" value="1"/>
</dbReference>
<evidence type="ECO:0000313" key="2">
    <source>
        <dbReference type="EMBL" id="QDV24977.1"/>
    </source>
</evidence>
<dbReference type="InterPro" id="IPR043166">
    <property type="entry name" value="LarA-like_C"/>
</dbReference>
<dbReference type="Pfam" id="PF09861">
    <property type="entry name" value="Lar_N"/>
    <property type="match status" value="1"/>
</dbReference>
<dbReference type="PANTHER" id="PTHR33171">
    <property type="entry name" value="LAR_N DOMAIN-CONTAINING PROTEIN"/>
    <property type="match status" value="1"/>
</dbReference>
<dbReference type="RefSeq" id="WP_145079435.1">
    <property type="nucleotide sequence ID" value="NZ_CP036298.1"/>
</dbReference>
<dbReference type="InterPro" id="IPR018657">
    <property type="entry name" value="LarA-like_N"/>
</dbReference>
<dbReference type="GO" id="GO:0050043">
    <property type="term" value="F:lactate racemase activity"/>
    <property type="evidence" value="ECO:0007669"/>
    <property type="project" value="InterPro"/>
</dbReference>
<dbReference type="Gene3D" id="3.90.226.30">
    <property type="match status" value="1"/>
</dbReference>
<dbReference type="Proteomes" id="UP000318017">
    <property type="component" value="Chromosome"/>
</dbReference>
<dbReference type="InterPro" id="IPR048068">
    <property type="entry name" value="LarA-like"/>
</dbReference>
<evidence type="ECO:0000313" key="3">
    <source>
        <dbReference type="Proteomes" id="UP000318017"/>
    </source>
</evidence>
<feature type="domain" description="LarA-like N-terminal" evidence="1">
    <location>
        <begin position="33"/>
        <end position="180"/>
    </location>
</feature>